<accession>N6TZI9</accession>
<proteinExistence type="predicted"/>
<name>N6TZI9_DENPD</name>
<protein>
    <submittedName>
        <fullName evidence="1">Uncharacterized protein</fullName>
    </submittedName>
</protein>
<reference evidence="1" key="1">
    <citation type="journal article" date="2013" name="Genome Biol.">
        <title>Draft genome of the mountain pine beetle, Dendroctonus ponderosae Hopkins, a major forest pest.</title>
        <authorList>
            <person name="Keeling C.I."/>
            <person name="Yuen M.M."/>
            <person name="Liao N.Y."/>
            <person name="Docking T.R."/>
            <person name="Chan S.K."/>
            <person name="Taylor G.A."/>
            <person name="Palmquist D.L."/>
            <person name="Jackman S.D."/>
            <person name="Nguyen A."/>
            <person name="Li M."/>
            <person name="Henderson H."/>
            <person name="Janes J.K."/>
            <person name="Zhao Y."/>
            <person name="Pandoh P."/>
            <person name="Moore R."/>
            <person name="Sperling F.A."/>
            <person name="Huber D.P."/>
            <person name="Birol I."/>
            <person name="Jones S.J."/>
            <person name="Bohlmann J."/>
        </authorList>
    </citation>
    <scope>NUCLEOTIDE SEQUENCE</scope>
</reference>
<organism evidence="1">
    <name type="scientific">Dendroctonus ponderosae</name>
    <name type="common">Mountain pine beetle</name>
    <dbReference type="NCBI Taxonomy" id="77166"/>
    <lineage>
        <taxon>Eukaryota</taxon>
        <taxon>Metazoa</taxon>
        <taxon>Ecdysozoa</taxon>
        <taxon>Arthropoda</taxon>
        <taxon>Hexapoda</taxon>
        <taxon>Insecta</taxon>
        <taxon>Pterygota</taxon>
        <taxon>Neoptera</taxon>
        <taxon>Endopterygota</taxon>
        <taxon>Coleoptera</taxon>
        <taxon>Polyphaga</taxon>
        <taxon>Cucujiformia</taxon>
        <taxon>Curculionidae</taxon>
        <taxon>Scolytinae</taxon>
        <taxon>Dendroctonus</taxon>
    </lineage>
</organism>
<dbReference type="EMBL" id="KB741121">
    <property type="protein sequence ID" value="ENN73781.1"/>
    <property type="molecule type" value="Genomic_DNA"/>
</dbReference>
<sequence length="202" mass="22927">MKHYLHKFKLTNNATCTCGIGDETTDHIKYHCTETDRQRAREHIRDKYSNFTINLRDQDGNKTEDINKLNEWAQLALRTEDMSLETGQDGSSNIKNTSARANSAMIALSRLMPNIGGPSPNKRRLLCSVARSILLYAAPAWGHSMNTAKHRNIHTRIQRQAALRICSAYRTTSTDAILVIAETPPMDLVLEQILQTYKSHEF</sequence>
<gene>
    <name evidence="1" type="ORF">YQE_09618</name>
</gene>
<dbReference type="AlphaFoldDB" id="N6TZI9"/>
<evidence type="ECO:0000313" key="1">
    <source>
        <dbReference type="EMBL" id="ENN73781.1"/>
    </source>
</evidence>
<dbReference type="HOGENOM" id="CLU_1355899_0_0_1"/>
<feature type="non-terminal residue" evidence="1">
    <location>
        <position position="1"/>
    </location>
</feature>